<sequence length="213" mass="23389">MHRSPSPAFDAAAAHRIRTALGLGPEEVAHGMRTAFGLGHVTPELVTAWEKKQLPPGKEELAALAGMLWCSPADLAGRPRTLREHRLARGFTPEEVAAAIGLDVLAYLRMEQENVWRGGDRPTQQLRRLFRLDRADLVAVSGRHAKLSLLLRETFTSRGAGPARAVARTACLDRRVVDIALRRLRAGHTAAPDPEVFASHAVDHFWEAVRANP</sequence>
<keyword evidence="2" id="KW-1185">Reference proteome</keyword>
<name>A0ABV2YA64_9ACTN</name>
<reference evidence="1 2" key="1">
    <citation type="submission" date="2024-06" db="EMBL/GenBank/DDBJ databases">
        <title>The Natural Products Discovery Center: Release of the First 8490 Sequenced Strains for Exploring Actinobacteria Biosynthetic Diversity.</title>
        <authorList>
            <person name="Kalkreuter E."/>
            <person name="Kautsar S.A."/>
            <person name="Yang D."/>
            <person name="Bader C.D."/>
            <person name="Teijaro C.N."/>
            <person name="Fluegel L."/>
            <person name="Davis C.M."/>
            <person name="Simpson J.R."/>
            <person name="Lauterbach L."/>
            <person name="Steele A.D."/>
            <person name="Gui C."/>
            <person name="Meng S."/>
            <person name="Li G."/>
            <person name="Viehrig K."/>
            <person name="Ye F."/>
            <person name="Su P."/>
            <person name="Kiefer A.F."/>
            <person name="Nichols A."/>
            <person name="Cepeda A.J."/>
            <person name="Yan W."/>
            <person name="Fan B."/>
            <person name="Jiang Y."/>
            <person name="Adhikari A."/>
            <person name="Zheng C.-J."/>
            <person name="Schuster L."/>
            <person name="Cowan T.M."/>
            <person name="Smanski M.J."/>
            <person name="Chevrette M.G."/>
            <person name="De Carvalho L.P.S."/>
            <person name="Shen B."/>
        </authorList>
    </citation>
    <scope>NUCLEOTIDE SEQUENCE [LARGE SCALE GENOMIC DNA]</scope>
    <source>
        <strain evidence="1 2">NPDC038104</strain>
    </source>
</reference>
<proteinExistence type="predicted"/>
<evidence type="ECO:0000313" key="1">
    <source>
        <dbReference type="EMBL" id="MEU3552618.1"/>
    </source>
</evidence>
<dbReference type="EMBL" id="JBEZUR010000001">
    <property type="protein sequence ID" value="MEU3552618.1"/>
    <property type="molecule type" value="Genomic_DNA"/>
</dbReference>
<organism evidence="1 2">
    <name type="scientific">Streptomyces fragilis</name>
    <dbReference type="NCBI Taxonomy" id="67301"/>
    <lineage>
        <taxon>Bacteria</taxon>
        <taxon>Bacillati</taxon>
        <taxon>Actinomycetota</taxon>
        <taxon>Actinomycetes</taxon>
        <taxon>Kitasatosporales</taxon>
        <taxon>Streptomycetaceae</taxon>
        <taxon>Streptomyces</taxon>
    </lineage>
</organism>
<evidence type="ECO:0000313" key="2">
    <source>
        <dbReference type="Proteomes" id="UP001550850"/>
    </source>
</evidence>
<dbReference type="RefSeq" id="WP_245967566.1">
    <property type="nucleotide sequence ID" value="NZ_BEVZ01000004.1"/>
</dbReference>
<protein>
    <submittedName>
        <fullName evidence="1">Helix-turn-helix transcriptional regulator</fullName>
    </submittedName>
</protein>
<dbReference type="Proteomes" id="UP001550850">
    <property type="component" value="Unassembled WGS sequence"/>
</dbReference>
<comment type="caution">
    <text evidence="1">The sequence shown here is derived from an EMBL/GenBank/DDBJ whole genome shotgun (WGS) entry which is preliminary data.</text>
</comment>
<accession>A0ABV2YA64</accession>
<gene>
    <name evidence="1" type="ORF">AB0E65_00030</name>
</gene>